<sequence length="73" mass="7676">MSSQRPLPLSGVKKSHLANAFPPALIPCDVPGHIAREAPYAPANGAIQPGPCISSQEISPAISSRERIFTAQE</sequence>
<proteinExistence type="predicted"/>
<evidence type="ECO:0000313" key="2">
    <source>
        <dbReference type="Proteomes" id="UP000345637"/>
    </source>
</evidence>
<dbReference type="Proteomes" id="UP000345637">
    <property type="component" value="Unassembled WGS sequence"/>
</dbReference>
<evidence type="ECO:0000313" key="1">
    <source>
        <dbReference type="EMBL" id="VFS92908.1"/>
    </source>
</evidence>
<reference evidence="1 2" key="1">
    <citation type="submission" date="2019-03" db="EMBL/GenBank/DDBJ databases">
        <authorList>
            <consortium name="Pathogen Informatics"/>
        </authorList>
    </citation>
    <scope>NUCLEOTIDE SEQUENCE [LARGE SCALE GENOMIC DNA]</scope>
    <source>
        <strain evidence="1 2">NCTC12998</strain>
    </source>
</reference>
<name>A0A485D7B6_RAOPL</name>
<accession>A0A485D7B6</accession>
<protein>
    <submittedName>
        <fullName evidence="1">Uncharacterized protein</fullName>
    </submittedName>
</protein>
<dbReference type="EMBL" id="CAADJE010000042">
    <property type="protein sequence ID" value="VFS92908.1"/>
    <property type="molecule type" value="Genomic_DNA"/>
</dbReference>
<organism evidence="1 2">
    <name type="scientific">Raoultella planticola</name>
    <name type="common">Klebsiella planticola</name>
    <dbReference type="NCBI Taxonomy" id="575"/>
    <lineage>
        <taxon>Bacteria</taxon>
        <taxon>Pseudomonadati</taxon>
        <taxon>Pseudomonadota</taxon>
        <taxon>Gammaproteobacteria</taxon>
        <taxon>Enterobacterales</taxon>
        <taxon>Enterobacteriaceae</taxon>
        <taxon>Klebsiella/Raoultella group</taxon>
        <taxon>Raoultella</taxon>
    </lineage>
</organism>
<dbReference type="AlphaFoldDB" id="A0A485D7B6"/>
<gene>
    <name evidence="1" type="ORF">NCTC12998_07500</name>
</gene>